<dbReference type="AlphaFoldDB" id="A0A7W4K6P1"/>
<dbReference type="Proteomes" id="UP000578030">
    <property type="component" value="Unassembled WGS sequence"/>
</dbReference>
<name>A0A7W4K6P1_9PROT</name>
<comment type="caution">
    <text evidence="1">The sequence shown here is derived from an EMBL/GenBank/DDBJ whole genome shotgun (WGS) entry which is preliminary data.</text>
</comment>
<dbReference type="RefSeq" id="WP_182956724.1">
    <property type="nucleotide sequence ID" value="NZ_JABEQM010000004.1"/>
</dbReference>
<reference evidence="1 2" key="1">
    <citation type="submission" date="2020-04" db="EMBL/GenBank/DDBJ databases">
        <title>Description of novel Gluconacetobacter.</title>
        <authorList>
            <person name="Sombolestani A."/>
        </authorList>
    </citation>
    <scope>NUCLEOTIDE SEQUENCE [LARGE SCALE GENOMIC DNA]</scope>
    <source>
        <strain evidence="1 2">LMG 27802</strain>
    </source>
</reference>
<protein>
    <submittedName>
        <fullName evidence="1">Uncharacterized protein</fullName>
    </submittedName>
</protein>
<gene>
    <name evidence="1" type="ORF">HLH28_07210</name>
</gene>
<dbReference type="EMBL" id="JABEQM010000004">
    <property type="protein sequence ID" value="MBB2201372.1"/>
    <property type="molecule type" value="Genomic_DNA"/>
</dbReference>
<evidence type="ECO:0000313" key="2">
    <source>
        <dbReference type="Proteomes" id="UP000578030"/>
    </source>
</evidence>
<organism evidence="1 2">
    <name type="scientific">Gluconacetobacter tumulisoli</name>
    <dbReference type="NCBI Taxonomy" id="1286189"/>
    <lineage>
        <taxon>Bacteria</taxon>
        <taxon>Pseudomonadati</taxon>
        <taxon>Pseudomonadota</taxon>
        <taxon>Alphaproteobacteria</taxon>
        <taxon>Acetobacterales</taxon>
        <taxon>Acetobacteraceae</taxon>
        <taxon>Gluconacetobacter</taxon>
    </lineage>
</organism>
<proteinExistence type="predicted"/>
<accession>A0A7W4K6P1</accession>
<keyword evidence="2" id="KW-1185">Reference proteome</keyword>
<evidence type="ECO:0000313" key="1">
    <source>
        <dbReference type="EMBL" id="MBB2201372.1"/>
    </source>
</evidence>
<sequence>MTLDLGARHPFRRYLSGHGRIRVVTNRSYRASVHPSSINEGGAATNNALVCLPRICHFTLEVDF</sequence>